<dbReference type="PANTHER" id="PTHR43133:SF8">
    <property type="entry name" value="RNA POLYMERASE SIGMA FACTOR HI_1459-RELATED"/>
    <property type="match status" value="1"/>
</dbReference>
<gene>
    <name evidence="9" type="primary">sigH</name>
    <name evidence="9" type="ORF">OCH7691_02536</name>
</gene>
<dbReference type="AlphaFoldDB" id="A0A1Y5TD47"/>
<dbReference type="SUPFAM" id="SSF88659">
    <property type="entry name" value="Sigma3 and sigma4 domains of RNA polymerase sigma factors"/>
    <property type="match status" value="1"/>
</dbReference>
<proteinExistence type="inferred from homology"/>
<evidence type="ECO:0000256" key="2">
    <source>
        <dbReference type="ARBA" id="ARBA00023015"/>
    </source>
</evidence>
<comment type="similarity">
    <text evidence="1">Belongs to the sigma-70 factor family. ECF subfamily.</text>
</comment>
<dbReference type="SUPFAM" id="SSF88946">
    <property type="entry name" value="Sigma2 domain of RNA polymerase sigma factors"/>
    <property type="match status" value="1"/>
</dbReference>
<sequence length="193" mass="22394">MRRAMAGRQNLRSKLFWQVWREHQDYLYRLSLRWMSGNVADAEDAMNAAAVKAVGKFADSADEIRNARAWLARLLHNHCIDVHRANQRRNDQISEVKSMQDGDVSVFAAAPRSPEEELWNTQLARELDSAIRELPNPLRSAFTLRLVQGEDYPEIAAQLRISNENVRKRVQQARALLRQRLAGYRKEMNARTR</sequence>
<dbReference type="GO" id="GO:0003677">
    <property type="term" value="F:DNA binding"/>
    <property type="evidence" value="ECO:0007669"/>
    <property type="project" value="UniProtKB-KW"/>
</dbReference>
<dbReference type="Proteomes" id="UP000193200">
    <property type="component" value="Unassembled WGS sequence"/>
</dbReference>
<dbReference type="Pfam" id="PF04542">
    <property type="entry name" value="Sigma70_r2"/>
    <property type="match status" value="1"/>
</dbReference>
<feature type="domain" description="RNA polymerase sigma factor 70 region 4 type 2" evidence="8">
    <location>
        <begin position="125"/>
        <end position="177"/>
    </location>
</feature>
<evidence type="ECO:0000256" key="6">
    <source>
        <dbReference type="SAM" id="Coils"/>
    </source>
</evidence>
<dbReference type="RefSeq" id="WP_176245035.1">
    <property type="nucleotide sequence ID" value="NZ_FWFR01000002.1"/>
</dbReference>
<dbReference type="InterPro" id="IPR039425">
    <property type="entry name" value="RNA_pol_sigma-70-like"/>
</dbReference>
<keyword evidence="3" id="KW-0731">Sigma factor</keyword>
<dbReference type="InterPro" id="IPR013325">
    <property type="entry name" value="RNA_pol_sigma_r2"/>
</dbReference>
<evidence type="ECO:0000256" key="5">
    <source>
        <dbReference type="ARBA" id="ARBA00023163"/>
    </source>
</evidence>
<dbReference type="InterPro" id="IPR036388">
    <property type="entry name" value="WH-like_DNA-bd_sf"/>
</dbReference>
<feature type="coiled-coil region" evidence="6">
    <location>
        <begin position="156"/>
        <end position="187"/>
    </location>
</feature>
<dbReference type="InterPro" id="IPR007627">
    <property type="entry name" value="RNA_pol_sigma70_r2"/>
</dbReference>
<dbReference type="GO" id="GO:0006352">
    <property type="term" value="P:DNA-templated transcription initiation"/>
    <property type="evidence" value="ECO:0007669"/>
    <property type="project" value="InterPro"/>
</dbReference>
<dbReference type="PANTHER" id="PTHR43133">
    <property type="entry name" value="RNA POLYMERASE ECF-TYPE SIGMA FACTO"/>
    <property type="match status" value="1"/>
</dbReference>
<keyword evidence="10" id="KW-1185">Reference proteome</keyword>
<dbReference type="EMBL" id="FWFR01000002">
    <property type="protein sequence ID" value="SLN57681.1"/>
    <property type="molecule type" value="Genomic_DNA"/>
</dbReference>
<dbReference type="FunCoup" id="A0A1Y5TD47">
    <property type="interactions" value="101"/>
</dbReference>
<organism evidence="9 10">
    <name type="scientific">Oceanibacterium hippocampi</name>
    <dbReference type="NCBI Taxonomy" id="745714"/>
    <lineage>
        <taxon>Bacteria</taxon>
        <taxon>Pseudomonadati</taxon>
        <taxon>Pseudomonadota</taxon>
        <taxon>Alphaproteobacteria</taxon>
        <taxon>Sneathiellales</taxon>
        <taxon>Sneathiellaceae</taxon>
        <taxon>Oceanibacterium</taxon>
    </lineage>
</organism>
<dbReference type="InterPro" id="IPR014284">
    <property type="entry name" value="RNA_pol_sigma-70_dom"/>
</dbReference>
<evidence type="ECO:0000256" key="3">
    <source>
        <dbReference type="ARBA" id="ARBA00023082"/>
    </source>
</evidence>
<keyword evidence="6" id="KW-0175">Coiled coil</keyword>
<reference evidence="9 10" key="1">
    <citation type="submission" date="2017-03" db="EMBL/GenBank/DDBJ databases">
        <authorList>
            <person name="Afonso C.L."/>
            <person name="Miller P.J."/>
            <person name="Scott M.A."/>
            <person name="Spackman E."/>
            <person name="Goraichik I."/>
            <person name="Dimitrov K.M."/>
            <person name="Suarez D.L."/>
            <person name="Swayne D.E."/>
        </authorList>
    </citation>
    <scope>NUCLEOTIDE SEQUENCE [LARGE SCALE GENOMIC DNA]</scope>
    <source>
        <strain evidence="9 10">CECT 7691</strain>
    </source>
</reference>
<evidence type="ECO:0000259" key="7">
    <source>
        <dbReference type="Pfam" id="PF04542"/>
    </source>
</evidence>
<protein>
    <submittedName>
        <fullName evidence="9">ECF RNA polymerase sigma factor SigH</fullName>
    </submittedName>
</protein>
<keyword evidence="5" id="KW-0804">Transcription</keyword>
<evidence type="ECO:0000256" key="4">
    <source>
        <dbReference type="ARBA" id="ARBA00023125"/>
    </source>
</evidence>
<dbReference type="GO" id="GO:0016987">
    <property type="term" value="F:sigma factor activity"/>
    <property type="evidence" value="ECO:0007669"/>
    <property type="project" value="UniProtKB-KW"/>
</dbReference>
<dbReference type="NCBIfam" id="TIGR02937">
    <property type="entry name" value="sigma70-ECF"/>
    <property type="match status" value="1"/>
</dbReference>
<dbReference type="InterPro" id="IPR013324">
    <property type="entry name" value="RNA_pol_sigma_r3/r4-like"/>
</dbReference>
<evidence type="ECO:0000313" key="9">
    <source>
        <dbReference type="EMBL" id="SLN57681.1"/>
    </source>
</evidence>
<keyword evidence="2" id="KW-0805">Transcription regulation</keyword>
<accession>A0A1Y5TD47</accession>
<dbReference type="Gene3D" id="1.10.1740.10">
    <property type="match status" value="1"/>
</dbReference>
<evidence type="ECO:0000259" key="8">
    <source>
        <dbReference type="Pfam" id="PF08281"/>
    </source>
</evidence>
<dbReference type="InterPro" id="IPR013249">
    <property type="entry name" value="RNA_pol_sigma70_r4_t2"/>
</dbReference>
<dbReference type="Gene3D" id="1.10.10.10">
    <property type="entry name" value="Winged helix-like DNA-binding domain superfamily/Winged helix DNA-binding domain"/>
    <property type="match status" value="1"/>
</dbReference>
<keyword evidence="4" id="KW-0238">DNA-binding</keyword>
<dbReference type="InParanoid" id="A0A1Y5TD47"/>
<evidence type="ECO:0000256" key="1">
    <source>
        <dbReference type="ARBA" id="ARBA00010641"/>
    </source>
</evidence>
<name>A0A1Y5TD47_9PROT</name>
<feature type="domain" description="RNA polymerase sigma-70 region 2" evidence="7">
    <location>
        <begin position="20"/>
        <end position="89"/>
    </location>
</feature>
<dbReference type="Pfam" id="PF08281">
    <property type="entry name" value="Sigma70_r4_2"/>
    <property type="match status" value="1"/>
</dbReference>
<evidence type="ECO:0000313" key="10">
    <source>
        <dbReference type="Proteomes" id="UP000193200"/>
    </source>
</evidence>